<comment type="caution">
    <text evidence="2">The sequence shown here is derived from an EMBL/GenBank/DDBJ whole genome shotgun (WGS) entry which is preliminary data.</text>
</comment>
<feature type="domain" description="N-acetyltransferase" evidence="1">
    <location>
        <begin position="6"/>
        <end position="92"/>
    </location>
</feature>
<dbReference type="PANTHER" id="PTHR31435">
    <property type="entry name" value="PROTEIN NATD1"/>
    <property type="match status" value="1"/>
</dbReference>
<organism evidence="2 3">
    <name type="scientific">Acidomonas methanolica NBRC 104435</name>
    <dbReference type="NCBI Taxonomy" id="1231351"/>
    <lineage>
        <taxon>Bacteria</taxon>
        <taxon>Pseudomonadati</taxon>
        <taxon>Pseudomonadota</taxon>
        <taxon>Alphaproteobacteria</taxon>
        <taxon>Acetobacterales</taxon>
        <taxon>Acetobacteraceae</taxon>
        <taxon>Acidomonas</taxon>
    </lineage>
</organism>
<sequence>MTASLIHDASHHRFELPLGDGTAAVVSYRERDGVLFLDHTEVPPAHEGKGVGSRLARETFAAIRADGKKAVPLCSFLVRYAARHPEIADVLASGA</sequence>
<evidence type="ECO:0000313" key="3">
    <source>
        <dbReference type="Proteomes" id="UP000019760"/>
    </source>
</evidence>
<dbReference type="InterPro" id="IPR031165">
    <property type="entry name" value="GNAT_YJDJ"/>
</dbReference>
<dbReference type="SUPFAM" id="SSF55729">
    <property type="entry name" value="Acyl-CoA N-acyltransferases (Nat)"/>
    <property type="match status" value="1"/>
</dbReference>
<dbReference type="PROSITE" id="PS51729">
    <property type="entry name" value="GNAT_YJDJ"/>
    <property type="match status" value="1"/>
</dbReference>
<dbReference type="RefSeq" id="WP_042060039.1">
    <property type="nucleotide sequence ID" value="NZ_BAND01000076.1"/>
</dbReference>
<dbReference type="PANTHER" id="PTHR31435:SF10">
    <property type="entry name" value="BSR4717 PROTEIN"/>
    <property type="match status" value="1"/>
</dbReference>
<evidence type="ECO:0000259" key="1">
    <source>
        <dbReference type="PROSITE" id="PS51729"/>
    </source>
</evidence>
<dbReference type="OrthoDB" id="9800945at2"/>
<proteinExistence type="predicted"/>
<dbReference type="Gene3D" id="3.40.630.30">
    <property type="match status" value="1"/>
</dbReference>
<accession>A0A023D7Q5</accession>
<keyword evidence="3" id="KW-1185">Reference proteome</keyword>
<dbReference type="Proteomes" id="UP000019760">
    <property type="component" value="Unassembled WGS sequence"/>
</dbReference>
<dbReference type="InterPro" id="IPR016181">
    <property type="entry name" value="Acyl_CoA_acyltransferase"/>
</dbReference>
<reference evidence="2 3" key="2">
    <citation type="journal article" date="2014" name="FEMS Microbiol. Lett.">
        <title>Draft genomic DNA sequence of the facultatively methylotrophic bacterium Acidomonas methanolica type strain MB58.</title>
        <authorList>
            <person name="Higashiura N."/>
            <person name="Hadano H."/>
            <person name="Hirakawa H."/>
            <person name="Matsutani M."/>
            <person name="Takabe S."/>
            <person name="Matsushita K."/>
            <person name="Azuma Y."/>
        </authorList>
    </citation>
    <scope>NUCLEOTIDE SEQUENCE [LARGE SCALE GENOMIC DNA]</scope>
    <source>
        <strain evidence="2 3">MB58</strain>
    </source>
</reference>
<dbReference type="InterPro" id="IPR045057">
    <property type="entry name" value="Gcn5-rel_NAT"/>
</dbReference>
<dbReference type="Pfam" id="PF14542">
    <property type="entry name" value="Acetyltransf_CG"/>
    <property type="match status" value="1"/>
</dbReference>
<dbReference type="CDD" id="cd04301">
    <property type="entry name" value="NAT_SF"/>
    <property type="match status" value="1"/>
</dbReference>
<gene>
    <name evidence="2" type="ORF">Amme_076_053</name>
</gene>
<dbReference type="AlphaFoldDB" id="A0A023D7Q5"/>
<evidence type="ECO:0000313" key="2">
    <source>
        <dbReference type="EMBL" id="GAJ29760.1"/>
    </source>
</evidence>
<dbReference type="EMBL" id="BAND01000076">
    <property type="protein sequence ID" value="GAJ29760.1"/>
    <property type="molecule type" value="Genomic_DNA"/>
</dbReference>
<protein>
    <recommendedName>
        <fullName evidence="1">N-acetyltransferase domain-containing protein</fullName>
    </recommendedName>
</protein>
<reference evidence="3" key="1">
    <citation type="journal article" date="2014" name="FEMS Microbiol. Lett.">
        <title>Draft Genomic DNA Sequence of the Facultatively Methylotrophic Bacterium Acidomonas methanolica type strain MB58.</title>
        <authorList>
            <person name="Higashiura N."/>
            <person name="Hadano H."/>
            <person name="Hirakawa H."/>
            <person name="Matsutani M."/>
            <person name="Takabe S."/>
            <person name="Matsushita K."/>
            <person name="Azuma Y."/>
        </authorList>
    </citation>
    <scope>NUCLEOTIDE SEQUENCE [LARGE SCALE GENOMIC DNA]</scope>
    <source>
        <strain evidence="3">MB58</strain>
    </source>
</reference>
<name>A0A023D7Q5_ACIMT</name>